<gene>
    <name evidence="2" type="ORF">FHS26_006516</name>
</gene>
<dbReference type="GO" id="GO:0006355">
    <property type="term" value="P:regulation of DNA-templated transcription"/>
    <property type="evidence" value="ECO:0007669"/>
    <property type="project" value="InterPro"/>
</dbReference>
<sequence>MASPTSLKLDDELKGRVQQLAEIRRRSPHWIMREAIAQYVEREDLPEQYREWLVDFGDSGYVARYRIDGDTLTILAVRHLKKAGFRKDEPIVLMASSSGEGLYQCLPSRYAICPRKPTGR</sequence>
<evidence type="ECO:0000313" key="2">
    <source>
        <dbReference type="EMBL" id="MBB3138737.1"/>
    </source>
</evidence>
<evidence type="ECO:0000259" key="1">
    <source>
        <dbReference type="Pfam" id="PF01402"/>
    </source>
</evidence>
<dbReference type="Pfam" id="PF01402">
    <property type="entry name" value="RHH_1"/>
    <property type="match status" value="1"/>
</dbReference>
<dbReference type="AlphaFoldDB" id="A0A7W5G396"/>
<proteinExistence type="predicted"/>
<dbReference type="CDD" id="cd22233">
    <property type="entry name" value="RHH_CopAso-like"/>
    <property type="match status" value="1"/>
</dbReference>
<protein>
    <submittedName>
        <fullName evidence="2">Putative transcriptional regulator</fullName>
    </submittedName>
</protein>
<feature type="domain" description="Ribbon-helix-helix protein CopG" evidence="1">
    <location>
        <begin position="5"/>
        <end position="43"/>
    </location>
</feature>
<dbReference type="SUPFAM" id="SSF47598">
    <property type="entry name" value="Ribbon-helix-helix"/>
    <property type="match status" value="1"/>
</dbReference>
<evidence type="ECO:0000313" key="3">
    <source>
        <dbReference type="Proteomes" id="UP000518315"/>
    </source>
</evidence>
<dbReference type="RefSeq" id="WP_245438636.1">
    <property type="nucleotide sequence ID" value="NZ_JACHXH010000037.1"/>
</dbReference>
<dbReference type="InterPro" id="IPR010985">
    <property type="entry name" value="Ribbon_hlx_hlx"/>
</dbReference>
<dbReference type="EMBL" id="JACHXH010000037">
    <property type="protein sequence ID" value="MBB3138737.1"/>
    <property type="molecule type" value="Genomic_DNA"/>
</dbReference>
<organism evidence="2 3">
    <name type="scientific">Rhizobium pisi</name>
    <dbReference type="NCBI Taxonomy" id="574561"/>
    <lineage>
        <taxon>Bacteria</taxon>
        <taxon>Pseudomonadati</taxon>
        <taxon>Pseudomonadota</taxon>
        <taxon>Alphaproteobacteria</taxon>
        <taxon>Hyphomicrobiales</taxon>
        <taxon>Rhizobiaceae</taxon>
        <taxon>Rhizobium/Agrobacterium group</taxon>
        <taxon>Rhizobium</taxon>
    </lineage>
</organism>
<reference evidence="2 3" key="1">
    <citation type="submission" date="2020-08" db="EMBL/GenBank/DDBJ databases">
        <title>Genomic Encyclopedia of Type Strains, Phase III (KMG-III): the genomes of soil and plant-associated and newly described type strains.</title>
        <authorList>
            <person name="Whitman W."/>
        </authorList>
    </citation>
    <scope>NUCLEOTIDE SEQUENCE [LARGE SCALE GENOMIC DNA]</scope>
    <source>
        <strain evidence="2 3">CECT 4113</strain>
    </source>
</reference>
<keyword evidence="3" id="KW-1185">Reference proteome</keyword>
<dbReference type="InterPro" id="IPR002145">
    <property type="entry name" value="CopG"/>
</dbReference>
<dbReference type="Proteomes" id="UP000518315">
    <property type="component" value="Unassembled WGS sequence"/>
</dbReference>
<dbReference type="InterPro" id="IPR013321">
    <property type="entry name" value="Arc_rbn_hlx_hlx"/>
</dbReference>
<comment type="caution">
    <text evidence="2">The sequence shown here is derived from an EMBL/GenBank/DDBJ whole genome shotgun (WGS) entry which is preliminary data.</text>
</comment>
<accession>A0A7W5G396</accession>
<dbReference type="Gene3D" id="1.10.1220.10">
    <property type="entry name" value="Met repressor-like"/>
    <property type="match status" value="1"/>
</dbReference>
<name>A0A7W5G396_9HYPH</name>